<evidence type="ECO:0008006" key="8">
    <source>
        <dbReference type="Google" id="ProtNLM"/>
    </source>
</evidence>
<name>A0ABS5JRZ1_9BACT</name>
<dbReference type="EMBL" id="JAGUCO010000001">
    <property type="protein sequence ID" value="MBS2097166.1"/>
    <property type="molecule type" value="Genomic_DNA"/>
</dbReference>
<protein>
    <recommendedName>
        <fullName evidence="8">DUF4870 domain-containing protein</fullName>
    </recommendedName>
</protein>
<evidence type="ECO:0000256" key="4">
    <source>
        <dbReference type="ARBA" id="ARBA00023136"/>
    </source>
</evidence>
<dbReference type="RefSeq" id="WP_212213143.1">
    <property type="nucleotide sequence ID" value="NZ_JAGUCO010000001.1"/>
</dbReference>
<evidence type="ECO:0000256" key="3">
    <source>
        <dbReference type="ARBA" id="ARBA00022989"/>
    </source>
</evidence>
<dbReference type="InterPro" id="IPR019109">
    <property type="entry name" value="MamF_MmsF"/>
</dbReference>
<evidence type="ECO:0000313" key="7">
    <source>
        <dbReference type="Proteomes" id="UP000708576"/>
    </source>
</evidence>
<accession>A0ABS5JRZ1</accession>
<dbReference type="Proteomes" id="UP000708576">
    <property type="component" value="Unassembled WGS sequence"/>
</dbReference>
<evidence type="ECO:0000256" key="2">
    <source>
        <dbReference type="ARBA" id="ARBA00022692"/>
    </source>
</evidence>
<gene>
    <name evidence="6" type="ORF">KEM10_02675</name>
</gene>
<feature type="transmembrane region" description="Helical" evidence="5">
    <location>
        <begin position="6"/>
        <end position="26"/>
    </location>
</feature>
<evidence type="ECO:0000256" key="5">
    <source>
        <dbReference type="SAM" id="Phobius"/>
    </source>
</evidence>
<keyword evidence="3 5" id="KW-1133">Transmembrane helix</keyword>
<keyword evidence="2 5" id="KW-0812">Transmembrane</keyword>
<evidence type="ECO:0000256" key="1">
    <source>
        <dbReference type="ARBA" id="ARBA00004141"/>
    </source>
</evidence>
<reference evidence="6 7" key="1">
    <citation type="journal article" date="2015" name="Int. J. Syst. Evol. Microbiol.">
        <title>Carboxylicivirga linearis sp. nov., isolated from a sea cucumber culture pond.</title>
        <authorList>
            <person name="Wang F.Q."/>
            <person name="Zhou Y.X."/>
            <person name="Lin X.Z."/>
            <person name="Chen G.J."/>
            <person name="Du Z.J."/>
        </authorList>
    </citation>
    <scope>NUCLEOTIDE SEQUENCE [LARGE SCALE GENOMIC DNA]</scope>
    <source>
        <strain evidence="6 7">FB218</strain>
    </source>
</reference>
<organism evidence="6 7">
    <name type="scientific">Carboxylicivirga linearis</name>
    <dbReference type="NCBI Taxonomy" id="1628157"/>
    <lineage>
        <taxon>Bacteria</taxon>
        <taxon>Pseudomonadati</taxon>
        <taxon>Bacteroidota</taxon>
        <taxon>Bacteroidia</taxon>
        <taxon>Marinilabiliales</taxon>
        <taxon>Marinilabiliaceae</taxon>
        <taxon>Carboxylicivirga</taxon>
    </lineage>
</organism>
<keyword evidence="7" id="KW-1185">Reference proteome</keyword>
<dbReference type="Pfam" id="PF09685">
    <property type="entry name" value="MamF_MmsF"/>
    <property type="match status" value="1"/>
</dbReference>
<evidence type="ECO:0000313" key="6">
    <source>
        <dbReference type="EMBL" id="MBS2097166.1"/>
    </source>
</evidence>
<keyword evidence="4 5" id="KW-0472">Membrane</keyword>
<comment type="caution">
    <text evidence="6">The sequence shown here is derived from an EMBL/GenBank/DDBJ whole genome shotgun (WGS) entry which is preliminary data.</text>
</comment>
<sequence length="110" mass="12651">MNDQSKTIAIVSYITLLGWIIALIMRQSERPQSEIARFHLRQALGINLIAFALSSVQYFLSVLYLGFFGGILGFAVFILWLMGLLAAIQGRFRYIPFVGRWFDETFNFIH</sequence>
<comment type="subcellular location">
    <subcellularLocation>
        <location evidence="1">Membrane</location>
        <topology evidence="1">Multi-pass membrane protein</topology>
    </subcellularLocation>
</comment>
<feature type="transmembrane region" description="Helical" evidence="5">
    <location>
        <begin position="66"/>
        <end position="88"/>
    </location>
</feature>
<proteinExistence type="predicted"/>